<name>A0A4P9XB79_9FUNG</name>
<feature type="transmembrane region" description="Helical" evidence="9">
    <location>
        <begin position="286"/>
        <end position="304"/>
    </location>
</feature>
<keyword evidence="4" id="KW-0378">Hydrolase</keyword>
<protein>
    <recommendedName>
        <fullName evidence="12">Peptidase A22B, signal peptide peptidase</fullName>
    </recommendedName>
</protein>
<feature type="transmembrane region" description="Helical" evidence="9">
    <location>
        <begin position="149"/>
        <end position="168"/>
    </location>
</feature>
<dbReference type="GO" id="GO:0006465">
    <property type="term" value="P:signal peptide processing"/>
    <property type="evidence" value="ECO:0007669"/>
    <property type="project" value="TreeGrafter"/>
</dbReference>
<keyword evidence="3 9" id="KW-0812">Transmembrane</keyword>
<reference evidence="11" key="1">
    <citation type="journal article" date="2018" name="Nat. Microbiol.">
        <title>Leveraging single-cell genomics to expand the fungal tree of life.</title>
        <authorList>
            <person name="Ahrendt S.R."/>
            <person name="Quandt C.A."/>
            <person name="Ciobanu D."/>
            <person name="Clum A."/>
            <person name="Salamov A."/>
            <person name="Andreopoulos B."/>
            <person name="Cheng J.F."/>
            <person name="Woyke T."/>
            <person name="Pelin A."/>
            <person name="Henrissat B."/>
            <person name="Reynolds N.K."/>
            <person name="Benny G.L."/>
            <person name="Smith M.E."/>
            <person name="James T.Y."/>
            <person name="Grigoriev I.V."/>
        </authorList>
    </citation>
    <scope>NUCLEOTIDE SEQUENCE [LARGE SCALE GENOMIC DNA]</scope>
    <source>
        <strain evidence="11">ATCC 52028</strain>
    </source>
</reference>
<evidence type="ECO:0000256" key="9">
    <source>
        <dbReference type="SAM" id="Phobius"/>
    </source>
</evidence>
<keyword evidence="11" id="KW-1185">Reference proteome</keyword>
<evidence type="ECO:0000313" key="11">
    <source>
        <dbReference type="Proteomes" id="UP000274922"/>
    </source>
</evidence>
<evidence type="ECO:0000256" key="3">
    <source>
        <dbReference type="ARBA" id="ARBA00022692"/>
    </source>
</evidence>
<feature type="transmembrane region" description="Helical" evidence="9">
    <location>
        <begin position="258"/>
        <end position="280"/>
    </location>
</feature>
<evidence type="ECO:0000256" key="8">
    <source>
        <dbReference type="SAM" id="MobiDB-lite"/>
    </source>
</evidence>
<feature type="transmembrane region" description="Helical" evidence="9">
    <location>
        <begin position="105"/>
        <end position="128"/>
    </location>
</feature>
<feature type="transmembrane region" description="Helical" evidence="9">
    <location>
        <begin position="221"/>
        <end position="238"/>
    </location>
</feature>
<feature type="transmembrane region" description="Helical" evidence="9">
    <location>
        <begin position="22"/>
        <end position="40"/>
    </location>
</feature>
<dbReference type="PANTHER" id="PTHR12174">
    <property type="entry name" value="SIGNAL PEPTIDE PEPTIDASE"/>
    <property type="match status" value="1"/>
</dbReference>
<comment type="subcellular location">
    <subcellularLocation>
        <location evidence="1">Endoplasmic reticulum membrane</location>
        <topology evidence="1">Multi-pass membrane protein</topology>
    </subcellularLocation>
</comment>
<dbReference type="AlphaFoldDB" id="A0A4P9XB79"/>
<dbReference type="GO" id="GO:0098554">
    <property type="term" value="C:cytoplasmic side of endoplasmic reticulum membrane"/>
    <property type="evidence" value="ECO:0007669"/>
    <property type="project" value="TreeGrafter"/>
</dbReference>
<evidence type="ECO:0000256" key="7">
    <source>
        <dbReference type="ARBA" id="ARBA00023136"/>
    </source>
</evidence>
<dbReference type="InterPro" id="IPR007369">
    <property type="entry name" value="Peptidase_A22B_SPP"/>
</dbReference>
<feature type="region of interest" description="Disordered" evidence="8">
    <location>
        <begin position="320"/>
        <end position="356"/>
    </location>
</feature>
<dbReference type="Proteomes" id="UP000274922">
    <property type="component" value="Unassembled WGS sequence"/>
</dbReference>
<dbReference type="SMART" id="SM00730">
    <property type="entry name" value="PSN"/>
    <property type="match status" value="1"/>
</dbReference>
<dbReference type="PANTHER" id="PTHR12174:SF23">
    <property type="entry name" value="MINOR HISTOCOMPATIBILITY ANTIGEN H13"/>
    <property type="match status" value="1"/>
</dbReference>
<sequence>DSDAESDDEDEEDEDYFSFDDARWFPVMGSATLLGLYMVIKFVDRRYLDYLITAYFSVLGVVALSQLFLTTARKLLHRPFRGDYHLAIHHRPADELVLSYNFGPVHIACMALALLLTVYYVISSHWVVSNLYGEAFALTAVQLFRLDSFATGILLLSGLFLYDIFWVFGTDVMVTVARNFNAPIKVVWPKNILAVLRSGHWWHPTPPPGGMDATMLGLGDIVIPGVFIALCLVFDQHLYRQTPRGKLHRHAAHFPRPYFITCMIAYVVGLTTTIFIMHTFRAAQPALLYLSPACILSVLLTAFIRGDLKTMMAFRPQEMQKKASKTAVDSRGDPPTPRGAGRQNTAGRGASMLCQA</sequence>
<dbReference type="STRING" id="1555241.A0A4P9XB79"/>
<dbReference type="GO" id="GO:0033619">
    <property type="term" value="P:membrane protein proteolysis"/>
    <property type="evidence" value="ECO:0007669"/>
    <property type="project" value="TreeGrafter"/>
</dbReference>
<proteinExistence type="inferred from homology"/>
<evidence type="ECO:0000256" key="2">
    <source>
        <dbReference type="ARBA" id="ARBA00006859"/>
    </source>
</evidence>
<evidence type="ECO:0000256" key="1">
    <source>
        <dbReference type="ARBA" id="ARBA00004477"/>
    </source>
</evidence>
<keyword evidence="6 9" id="KW-1133">Transmembrane helix</keyword>
<evidence type="ECO:0008006" key="12">
    <source>
        <dbReference type="Google" id="ProtNLM"/>
    </source>
</evidence>
<feature type="non-terminal residue" evidence="10">
    <location>
        <position position="1"/>
    </location>
</feature>
<dbReference type="EMBL" id="ML014138">
    <property type="protein sequence ID" value="RKP02648.1"/>
    <property type="molecule type" value="Genomic_DNA"/>
</dbReference>
<evidence type="ECO:0000313" key="10">
    <source>
        <dbReference type="EMBL" id="RKP02648.1"/>
    </source>
</evidence>
<evidence type="ECO:0000256" key="5">
    <source>
        <dbReference type="ARBA" id="ARBA00022824"/>
    </source>
</evidence>
<dbReference type="InterPro" id="IPR006639">
    <property type="entry name" value="Preselin/SPP"/>
</dbReference>
<comment type="similarity">
    <text evidence="2">Belongs to the peptidase A22B family.</text>
</comment>
<dbReference type="GO" id="GO:0098553">
    <property type="term" value="C:lumenal side of endoplasmic reticulum membrane"/>
    <property type="evidence" value="ECO:0007669"/>
    <property type="project" value="TreeGrafter"/>
</dbReference>
<accession>A0A4P9XB79</accession>
<evidence type="ECO:0000256" key="4">
    <source>
        <dbReference type="ARBA" id="ARBA00022801"/>
    </source>
</evidence>
<evidence type="ECO:0000256" key="6">
    <source>
        <dbReference type="ARBA" id="ARBA00022989"/>
    </source>
</evidence>
<gene>
    <name evidence="10" type="ORF">CXG81DRAFT_10550</name>
</gene>
<organism evidence="10 11">
    <name type="scientific">Caulochytrium protostelioides</name>
    <dbReference type="NCBI Taxonomy" id="1555241"/>
    <lineage>
        <taxon>Eukaryota</taxon>
        <taxon>Fungi</taxon>
        <taxon>Fungi incertae sedis</taxon>
        <taxon>Chytridiomycota</taxon>
        <taxon>Chytridiomycota incertae sedis</taxon>
        <taxon>Chytridiomycetes</taxon>
        <taxon>Caulochytriales</taxon>
        <taxon>Caulochytriaceae</taxon>
        <taxon>Caulochytrium</taxon>
    </lineage>
</organism>
<dbReference type="OrthoDB" id="29661at2759"/>
<feature type="transmembrane region" description="Helical" evidence="9">
    <location>
        <begin position="47"/>
        <end position="69"/>
    </location>
</feature>
<keyword evidence="7 9" id="KW-0472">Membrane</keyword>
<keyword evidence="5" id="KW-0256">Endoplasmic reticulum</keyword>
<dbReference type="GO" id="GO:0042500">
    <property type="term" value="F:aspartic endopeptidase activity, intramembrane cleaving"/>
    <property type="evidence" value="ECO:0007669"/>
    <property type="project" value="InterPro"/>
</dbReference>
<dbReference type="Pfam" id="PF04258">
    <property type="entry name" value="Peptidase_A22B"/>
    <property type="match status" value="1"/>
</dbReference>